<keyword evidence="3" id="KW-0863">Zinc-finger</keyword>
<accession>A0AAX4P235</accession>
<dbReference type="PANTHER" id="PTHR47313">
    <property type="entry name" value="RIBOSOMAL RNA LARGE SUBUNIT METHYLTRANSFERASE K/L"/>
    <property type="match status" value="1"/>
</dbReference>
<dbReference type="InterPro" id="IPR001878">
    <property type="entry name" value="Znf_CCHC"/>
</dbReference>
<evidence type="ECO:0000313" key="9">
    <source>
        <dbReference type="Proteomes" id="UP001472866"/>
    </source>
</evidence>
<dbReference type="Pfam" id="PF02926">
    <property type="entry name" value="THUMP"/>
    <property type="match status" value="1"/>
</dbReference>
<dbReference type="Pfam" id="PF00098">
    <property type="entry name" value="zf-CCHC"/>
    <property type="match status" value="1"/>
</dbReference>
<proteinExistence type="predicted"/>
<feature type="compositionally biased region" description="Basic and acidic residues" evidence="5">
    <location>
        <begin position="13"/>
        <end position="26"/>
    </location>
</feature>
<dbReference type="Pfam" id="PF22020">
    <property type="entry name" value="RlmL_1st"/>
    <property type="match status" value="1"/>
</dbReference>
<dbReference type="SMART" id="SM00343">
    <property type="entry name" value="ZnF_C2HC"/>
    <property type="match status" value="1"/>
</dbReference>
<name>A0AAX4P235_9CHLO</name>
<dbReference type="PANTHER" id="PTHR47313:SF1">
    <property type="entry name" value="RIBOSOMAL RNA LARGE SUBUNIT METHYLTRANSFERASE K_L"/>
    <property type="match status" value="1"/>
</dbReference>
<protein>
    <submittedName>
        <fullName evidence="8">Ribosomal RNA large subunit methyltransferase</fullName>
    </submittedName>
</protein>
<evidence type="ECO:0000256" key="2">
    <source>
        <dbReference type="ARBA" id="ARBA00022679"/>
    </source>
</evidence>
<evidence type="ECO:0000256" key="4">
    <source>
        <dbReference type="PROSITE-ProRule" id="PRU00529"/>
    </source>
</evidence>
<dbReference type="Gene3D" id="3.30.2130.30">
    <property type="match status" value="1"/>
</dbReference>
<evidence type="ECO:0000313" key="8">
    <source>
        <dbReference type="EMBL" id="WZN60269.1"/>
    </source>
</evidence>
<evidence type="ECO:0000256" key="3">
    <source>
        <dbReference type="PROSITE-ProRule" id="PRU00047"/>
    </source>
</evidence>
<sequence>MATRTRMAGTAERGGRRGERGGREQLFRGGRQQQRLQRRPARGASNTRVRFPKDTYFATCHPGLEPALASELRGLPGVLEVTEGRAGVNFLGSKGIETRYRANLELRSAIRVLELLAECQLELDGNERGGGDSVYDAIRKIDWREYIPRGCTFKVKAVVWDNTEVTSSLLVSIRTRDAVCDCLRDDAGWRPEDPRDSAPDVPLQVVVYRDSMKIYLDTSRESLHKRGYREVMHAASLNESAAAGMLLLAGASPGDTTAVLADPMAGSGTFLIEAGLIATRTAPGLLFGRDRWELWERWDDFEADAFDRVVREAEDRVLWNRRGLPTLMGNDAHPSAVALATADARRAGLSDMISFDNGNCAEWEPSTTPDRVITNPPWGQRLMSESRGEDQGILDDETFLERSGLVQSWRELGSFLKTQCPGAEANVLSGSRTVTRHLRLSATRKRRVTLGGVDCRLLQYSIRDRVETGGEPTCFLCGKPGHIKRDCPENPKNNNAMM</sequence>
<dbReference type="InterPro" id="IPR036875">
    <property type="entry name" value="Znf_CCHC_sf"/>
</dbReference>
<dbReference type="PROSITE" id="PS51165">
    <property type="entry name" value="THUMP"/>
    <property type="match status" value="1"/>
</dbReference>
<evidence type="ECO:0000256" key="5">
    <source>
        <dbReference type="SAM" id="MobiDB-lite"/>
    </source>
</evidence>
<evidence type="ECO:0000259" key="7">
    <source>
        <dbReference type="PROSITE" id="PS51165"/>
    </source>
</evidence>
<dbReference type="SUPFAM" id="SSF53335">
    <property type="entry name" value="S-adenosyl-L-methionine-dependent methyltransferases"/>
    <property type="match status" value="1"/>
</dbReference>
<dbReference type="PROSITE" id="PS00092">
    <property type="entry name" value="N6_MTASE"/>
    <property type="match status" value="1"/>
</dbReference>
<reference evidence="8 9" key="1">
    <citation type="submission" date="2024-03" db="EMBL/GenBank/DDBJ databases">
        <title>Complete genome sequence of the green alga Chloropicon roscoffensis RCC1871.</title>
        <authorList>
            <person name="Lemieux C."/>
            <person name="Pombert J.-F."/>
            <person name="Otis C."/>
            <person name="Turmel M."/>
        </authorList>
    </citation>
    <scope>NUCLEOTIDE SEQUENCE [LARGE SCALE GENOMIC DNA]</scope>
    <source>
        <strain evidence="8 9">RCC1871</strain>
    </source>
</reference>
<dbReference type="Gene3D" id="4.10.60.10">
    <property type="entry name" value="Zinc finger, CCHC-type"/>
    <property type="match status" value="1"/>
</dbReference>
<dbReference type="InterPro" id="IPR029063">
    <property type="entry name" value="SAM-dependent_MTases_sf"/>
</dbReference>
<dbReference type="CDD" id="cd11715">
    <property type="entry name" value="THUMP_AdoMetMT"/>
    <property type="match status" value="1"/>
</dbReference>
<dbReference type="InterPro" id="IPR054170">
    <property type="entry name" value="RlmL_1st"/>
</dbReference>
<keyword evidence="3" id="KW-0862">Zinc</keyword>
<gene>
    <name evidence="8" type="ORF">HKI87_02g17980</name>
</gene>
<keyword evidence="1 8" id="KW-0489">Methyltransferase</keyword>
<dbReference type="Gene3D" id="3.40.50.150">
    <property type="entry name" value="Vaccinia Virus protein VP39"/>
    <property type="match status" value="1"/>
</dbReference>
<dbReference type="SMART" id="SM00981">
    <property type="entry name" value="THUMP"/>
    <property type="match status" value="1"/>
</dbReference>
<dbReference type="GO" id="GO:0032259">
    <property type="term" value="P:methylation"/>
    <property type="evidence" value="ECO:0007669"/>
    <property type="project" value="UniProtKB-KW"/>
</dbReference>
<dbReference type="GO" id="GO:0008270">
    <property type="term" value="F:zinc ion binding"/>
    <property type="evidence" value="ECO:0007669"/>
    <property type="project" value="UniProtKB-KW"/>
</dbReference>
<dbReference type="GO" id="GO:0008173">
    <property type="term" value="F:RNA methyltransferase activity"/>
    <property type="evidence" value="ECO:0007669"/>
    <property type="project" value="UniProtKB-ARBA"/>
</dbReference>
<dbReference type="Proteomes" id="UP001472866">
    <property type="component" value="Chromosome 02"/>
</dbReference>
<dbReference type="PROSITE" id="PS50158">
    <property type="entry name" value="ZF_CCHC"/>
    <property type="match status" value="1"/>
</dbReference>
<dbReference type="AlphaFoldDB" id="A0AAX4P235"/>
<dbReference type="InterPro" id="IPR000241">
    <property type="entry name" value="RlmKL-like_Mtase"/>
</dbReference>
<dbReference type="InterPro" id="IPR004114">
    <property type="entry name" value="THUMP_dom"/>
</dbReference>
<dbReference type="InterPro" id="IPR002052">
    <property type="entry name" value="DNA_methylase_N6_adenine_CS"/>
</dbReference>
<dbReference type="Pfam" id="PF01170">
    <property type="entry name" value="UPF0020"/>
    <property type="match status" value="1"/>
</dbReference>
<feature type="domain" description="CCHC-type" evidence="6">
    <location>
        <begin position="474"/>
        <end position="489"/>
    </location>
</feature>
<evidence type="ECO:0000259" key="6">
    <source>
        <dbReference type="PROSITE" id="PS50158"/>
    </source>
</evidence>
<keyword evidence="2" id="KW-0808">Transferase</keyword>
<dbReference type="EMBL" id="CP151502">
    <property type="protein sequence ID" value="WZN60269.1"/>
    <property type="molecule type" value="Genomic_DNA"/>
</dbReference>
<keyword evidence="9" id="KW-1185">Reference proteome</keyword>
<dbReference type="SUPFAM" id="SSF57756">
    <property type="entry name" value="Retrovirus zinc finger-like domains"/>
    <property type="match status" value="1"/>
</dbReference>
<keyword evidence="3" id="KW-0479">Metal-binding</keyword>
<feature type="region of interest" description="Disordered" evidence="5">
    <location>
        <begin position="1"/>
        <end position="45"/>
    </location>
</feature>
<evidence type="ECO:0000256" key="1">
    <source>
        <dbReference type="ARBA" id="ARBA00022603"/>
    </source>
</evidence>
<dbReference type="GO" id="GO:0003723">
    <property type="term" value="F:RNA binding"/>
    <property type="evidence" value="ECO:0007669"/>
    <property type="project" value="UniProtKB-UniRule"/>
</dbReference>
<feature type="domain" description="THUMP" evidence="7">
    <location>
        <begin position="98"/>
        <end position="218"/>
    </location>
</feature>
<keyword evidence="4" id="KW-0694">RNA-binding</keyword>
<feature type="compositionally biased region" description="Low complexity" evidence="5">
    <location>
        <begin position="1"/>
        <end position="11"/>
    </location>
</feature>
<organism evidence="8 9">
    <name type="scientific">Chloropicon roscoffensis</name>
    <dbReference type="NCBI Taxonomy" id="1461544"/>
    <lineage>
        <taxon>Eukaryota</taxon>
        <taxon>Viridiplantae</taxon>
        <taxon>Chlorophyta</taxon>
        <taxon>Chloropicophyceae</taxon>
        <taxon>Chloropicales</taxon>
        <taxon>Chloropicaceae</taxon>
        <taxon>Chloropicon</taxon>
    </lineage>
</organism>
<dbReference type="GO" id="GO:0043527">
    <property type="term" value="C:tRNA methyltransferase complex"/>
    <property type="evidence" value="ECO:0007669"/>
    <property type="project" value="UniProtKB-ARBA"/>
</dbReference>